<dbReference type="AlphaFoldDB" id="A0A7S4PVM6"/>
<protein>
    <submittedName>
        <fullName evidence="2">Uncharacterized protein</fullName>
    </submittedName>
</protein>
<accession>A0A7S4PVM6</accession>
<name>A0A7S4PVM6_9DINO</name>
<proteinExistence type="predicted"/>
<sequence length="246" mass="28860">MARGDVSVPLARFEAVIAADREVLRHLRREVDSLDGELNTLRDSCGQLGDTVQRQREEGDSLVDQQHQLERQLQDARYQLRVACDDRRTTNLEVLSLRHDREHFQEELLFLQRTAEDEMQRLEDIHRANEFLQRSTEDASAEIELLEQQRRELLRQVAGERELNRAQEREAAELRCKLERMRREQAAAMERRRDALARAQRIQDLKHDRVRWPVPQHRVTLQEGNTWAAALTRPLHADNGIAVSDK</sequence>
<gene>
    <name evidence="2" type="ORF">AMON00008_LOCUS3835</name>
</gene>
<evidence type="ECO:0000313" key="2">
    <source>
        <dbReference type="EMBL" id="CAE4564216.1"/>
    </source>
</evidence>
<keyword evidence="1" id="KW-0175">Coiled coil</keyword>
<organism evidence="2">
    <name type="scientific">Alexandrium monilatum</name>
    <dbReference type="NCBI Taxonomy" id="311494"/>
    <lineage>
        <taxon>Eukaryota</taxon>
        <taxon>Sar</taxon>
        <taxon>Alveolata</taxon>
        <taxon>Dinophyceae</taxon>
        <taxon>Gonyaulacales</taxon>
        <taxon>Pyrocystaceae</taxon>
        <taxon>Alexandrium</taxon>
    </lineage>
</organism>
<feature type="coiled-coil region" evidence="1">
    <location>
        <begin position="24"/>
        <end position="72"/>
    </location>
</feature>
<evidence type="ECO:0000256" key="1">
    <source>
        <dbReference type="SAM" id="Coils"/>
    </source>
</evidence>
<feature type="coiled-coil region" evidence="1">
    <location>
        <begin position="129"/>
        <end position="198"/>
    </location>
</feature>
<reference evidence="2" key="1">
    <citation type="submission" date="2021-01" db="EMBL/GenBank/DDBJ databases">
        <authorList>
            <person name="Corre E."/>
            <person name="Pelletier E."/>
            <person name="Niang G."/>
            <person name="Scheremetjew M."/>
            <person name="Finn R."/>
            <person name="Kale V."/>
            <person name="Holt S."/>
            <person name="Cochrane G."/>
            <person name="Meng A."/>
            <person name="Brown T."/>
            <person name="Cohen L."/>
        </authorList>
    </citation>
    <scope>NUCLEOTIDE SEQUENCE</scope>
    <source>
        <strain evidence="2">CCMP3105</strain>
    </source>
</reference>
<dbReference type="EMBL" id="HBNR01005748">
    <property type="protein sequence ID" value="CAE4564216.1"/>
    <property type="molecule type" value="Transcribed_RNA"/>
</dbReference>